<dbReference type="OrthoDB" id="5137684at2"/>
<evidence type="ECO:0000256" key="1">
    <source>
        <dbReference type="SAM" id="SignalP"/>
    </source>
</evidence>
<dbReference type="Gene3D" id="2.60.40.2700">
    <property type="match status" value="1"/>
</dbReference>
<dbReference type="RefSeq" id="WP_137064362.1">
    <property type="nucleotide sequence ID" value="NZ_CP040748.1"/>
</dbReference>
<name>A0A4U2YRA6_9ACTN</name>
<dbReference type="Proteomes" id="UP000307808">
    <property type="component" value="Unassembled WGS sequence"/>
</dbReference>
<accession>A0A4U2YRA6</accession>
<dbReference type="GO" id="GO:0005975">
    <property type="term" value="P:carbohydrate metabolic process"/>
    <property type="evidence" value="ECO:0007669"/>
    <property type="project" value="UniProtKB-ARBA"/>
</dbReference>
<evidence type="ECO:0008006" key="4">
    <source>
        <dbReference type="Google" id="ProtNLM"/>
    </source>
</evidence>
<proteinExistence type="predicted"/>
<gene>
    <name evidence="2" type="ORF">FC770_01575</name>
</gene>
<protein>
    <recommendedName>
        <fullName evidence="4">Alpha-amylase</fullName>
    </recommendedName>
</protein>
<feature type="chain" id="PRO_5020230764" description="Alpha-amylase" evidence="1">
    <location>
        <begin position="29"/>
        <end position="540"/>
    </location>
</feature>
<dbReference type="AlphaFoldDB" id="A0A4U2YRA6"/>
<keyword evidence="3" id="KW-1185">Reference proteome</keyword>
<comment type="caution">
    <text evidence="2">The sequence shown here is derived from an EMBL/GenBank/DDBJ whole genome shotgun (WGS) entry which is preliminary data.</text>
</comment>
<dbReference type="EMBL" id="SZPY01000001">
    <property type="protein sequence ID" value="TKI63898.1"/>
    <property type="molecule type" value="Genomic_DNA"/>
</dbReference>
<keyword evidence="1" id="KW-0732">Signal</keyword>
<evidence type="ECO:0000313" key="2">
    <source>
        <dbReference type="EMBL" id="TKI63898.1"/>
    </source>
</evidence>
<feature type="signal peptide" evidence="1">
    <location>
        <begin position="1"/>
        <end position="28"/>
    </location>
</feature>
<reference evidence="2 3" key="1">
    <citation type="submission" date="2019-04" db="EMBL/GenBank/DDBJ databases">
        <authorList>
            <person name="Dong K."/>
        </authorList>
    </citation>
    <scope>NUCLEOTIDE SEQUENCE [LARGE SCALE GENOMIC DNA]</scope>
    <source>
        <strain evidence="3">dk3543</strain>
    </source>
</reference>
<evidence type="ECO:0000313" key="3">
    <source>
        <dbReference type="Proteomes" id="UP000307808"/>
    </source>
</evidence>
<dbReference type="Gene3D" id="2.60.40.10">
    <property type="entry name" value="Immunoglobulins"/>
    <property type="match status" value="1"/>
</dbReference>
<dbReference type="InterPro" id="IPR013783">
    <property type="entry name" value="Ig-like_fold"/>
</dbReference>
<organism evidence="2 3">
    <name type="scientific">Nocardioides jishulii</name>
    <dbReference type="NCBI Taxonomy" id="2575440"/>
    <lineage>
        <taxon>Bacteria</taxon>
        <taxon>Bacillati</taxon>
        <taxon>Actinomycetota</taxon>
        <taxon>Actinomycetes</taxon>
        <taxon>Propionibacteriales</taxon>
        <taxon>Nocardioidaceae</taxon>
        <taxon>Nocardioides</taxon>
    </lineage>
</organism>
<dbReference type="SUPFAM" id="SSF49478">
    <property type="entry name" value="Cna protein B-type domain"/>
    <property type="match status" value="1"/>
</dbReference>
<sequence length="540" mass="57055">MTVRHLYVAVVLSVVALLAPVGAGAVVAAEPATASVAGKVVLPEGVDATTVTISIARRDEATGMLLRHALASLTAEGTYAFPGLTAGEYRLFVRQPAGTIANGATRVVTLVDGEERTGVDFDVPLGAALSGTVAAPAGIDLRHLSVSIHVVGPGGAVGDARATADVTSDGTWSLTQQFPGTYRISVAHRDDATWPAFLGGSGLANARNMVVTAGGAVAGLDLTVKRSGALVGRVDLSSIPEEESRRCVTVTVYAPGVKGGWVRAKEAKVAEDGSYAVRGLHTGSYRLGFADSCVVFGPRVTAATQFYPDALAVDVAASLKVSDGADRVVPSFKLAPAGHLAGSLYVSELGAKSPASGRLVTLYRKDSQGALHLAETRTDKTGSYRFDFIPAGEYVVGFARGDKRLREVYHPSALTLAKARTVTVPVGPRYDPLSLGTTVTWRRDAKVVMTYAPYVYGKARVGRALRIDHASYAQGAEVTVRHQWQLRRHGKVRNITGATAKRLALKPRHAGARVRLRIIATARGHERHVHRTKWSAPVRR</sequence>